<dbReference type="AlphaFoldDB" id="W6YUQ1"/>
<dbReference type="InterPro" id="IPR036770">
    <property type="entry name" value="Ankyrin_rpt-contain_sf"/>
</dbReference>
<feature type="non-terminal residue" evidence="1">
    <location>
        <position position="96"/>
    </location>
</feature>
<organism evidence="1 2">
    <name type="scientific">Bipolaris oryzae ATCC 44560</name>
    <dbReference type="NCBI Taxonomy" id="930090"/>
    <lineage>
        <taxon>Eukaryota</taxon>
        <taxon>Fungi</taxon>
        <taxon>Dikarya</taxon>
        <taxon>Ascomycota</taxon>
        <taxon>Pezizomycotina</taxon>
        <taxon>Dothideomycetes</taxon>
        <taxon>Pleosporomycetidae</taxon>
        <taxon>Pleosporales</taxon>
        <taxon>Pleosporineae</taxon>
        <taxon>Pleosporaceae</taxon>
        <taxon>Bipolaris</taxon>
    </lineage>
</organism>
<dbReference type="SUPFAM" id="SSF48403">
    <property type="entry name" value="Ankyrin repeat"/>
    <property type="match status" value="1"/>
</dbReference>
<dbReference type="Gene3D" id="1.25.40.20">
    <property type="entry name" value="Ankyrin repeat-containing domain"/>
    <property type="match status" value="1"/>
</dbReference>
<reference evidence="1 2" key="1">
    <citation type="journal article" date="2013" name="PLoS Genet.">
        <title>Comparative genome structure, secondary metabolite, and effector coding capacity across Cochliobolus pathogens.</title>
        <authorList>
            <person name="Condon B.J."/>
            <person name="Leng Y."/>
            <person name="Wu D."/>
            <person name="Bushley K.E."/>
            <person name="Ohm R.A."/>
            <person name="Otillar R."/>
            <person name="Martin J."/>
            <person name="Schackwitz W."/>
            <person name="Grimwood J."/>
            <person name="MohdZainudin N."/>
            <person name="Xue C."/>
            <person name="Wang R."/>
            <person name="Manning V.A."/>
            <person name="Dhillon B."/>
            <person name="Tu Z.J."/>
            <person name="Steffenson B.J."/>
            <person name="Salamov A."/>
            <person name="Sun H."/>
            <person name="Lowry S."/>
            <person name="LaButti K."/>
            <person name="Han J."/>
            <person name="Copeland A."/>
            <person name="Lindquist E."/>
            <person name="Barry K."/>
            <person name="Schmutz J."/>
            <person name="Baker S.E."/>
            <person name="Ciuffetti L.M."/>
            <person name="Grigoriev I.V."/>
            <person name="Zhong S."/>
            <person name="Turgeon B.G."/>
        </authorList>
    </citation>
    <scope>NUCLEOTIDE SEQUENCE [LARGE SCALE GENOMIC DNA]</scope>
    <source>
        <strain evidence="1 2">ATCC 44560</strain>
    </source>
</reference>
<accession>W6YUQ1</accession>
<name>W6YUQ1_COCMI</name>
<dbReference type="OrthoDB" id="3688702at2759"/>
<dbReference type="KEGG" id="bor:COCMIDRAFT_58920"/>
<protein>
    <submittedName>
        <fullName evidence="1">Uncharacterized protein</fullName>
    </submittedName>
</protein>
<keyword evidence="2" id="KW-1185">Reference proteome</keyword>
<evidence type="ECO:0000313" key="2">
    <source>
        <dbReference type="Proteomes" id="UP000054032"/>
    </source>
</evidence>
<sequence>LELLLSKLDITQLQDPYNRTPLCKYHHDPRITDKFGRSPFWIATKKGHHAVLEFLSKECGLTSLEEVGLPDHGDDAGSVECNVCTSVVSVVDFHYH</sequence>
<feature type="non-terminal residue" evidence="1">
    <location>
        <position position="1"/>
    </location>
</feature>
<dbReference type="HOGENOM" id="CLU_2365183_0_0_1"/>
<dbReference type="EMBL" id="KI964110">
    <property type="protein sequence ID" value="EUC41283.1"/>
    <property type="molecule type" value="Genomic_DNA"/>
</dbReference>
<dbReference type="RefSeq" id="XP_007692188.1">
    <property type="nucleotide sequence ID" value="XM_007693998.1"/>
</dbReference>
<gene>
    <name evidence="1" type="ORF">COCMIDRAFT_58920</name>
</gene>
<dbReference type="Proteomes" id="UP000054032">
    <property type="component" value="Unassembled WGS sequence"/>
</dbReference>
<dbReference type="GeneID" id="19124769"/>
<proteinExistence type="predicted"/>
<evidence type="ECO:0000313" key="1">
    <source>
        <dbReference type="EMBL" id="EUC41283.1"/>
    </source>
</evidence>